<accession>A0A1H3D932</accession>
<dbReference type="PANTHER" id="PTHR22911">
    <property type="entry name" value="ACYL-MALONYL CONDENSING ENZYME-RELATED"/>
    <property type="match status" value="1"/>
</dbReference>
<evidence type="ECO:0000313" key="10">
    <source>
        <dbReference type="Proteomes" id="UP000182944"/>
    </source>
</evidence>
<dbReference type="InterPro" id="IPR037185">
    <property type="entry name" value="EmrE-like"/>
</dbReference>
<dbReference type="STRING" id="1545044.SAMN05444276_11222"/>
<evidence type="ECO:0000256" key="5">
    <source>
        <dbReference type="ARBA" id="ARBA00023136"/>
    </source>
</evidence>
<feature type="transmembrane region" description="Helical" evidence="7">
    <location>
        <begin position="287"/>
        <end position="304"/>
    </location>
</feature>
<evidence type="ECO:0000256" key="6">
    <source>
        <dbReference type="SAM" id="MobiDB-lite"/>
    </source>
</evidence>
<feature type="transmembrane region" description="Helical" evidence="7">
    <location>
        <begin position="230"/>
        <end position="252"/>
    </location>
</feature>
<feature type="transmembrane region" description="Helical" evidence="7">
    <location>
        <begin position="123"/>
        <end position="140"/>
    </location>
</feature>
<feature type="domain" description="EamA" evidence="8">
    <location>
        <begin position="29"/>
        <end position="163"/>
    </location>
</feature>
<feature type="region of interest" description="Disordered" evidence="6">
    <location>
        <begin position="1"/>
        <end position="25"/>
    </location>
</feature>
<keyword evidence="10" id="KW-1185">Reference proteome</keyword>
<dbReference type="PANTHER" id="PTHR22911:SF6">
    <property type="entry name" value="SOLUTE CARRIER FAMILY 35 MEMBER G1"/>
    <property type="match status" value="1"/>
</dbReference>
<dbReference type="SUPFAM" id="SSF103481">
    <property type="entry name" value="Multidrug resistance efflux transporter EmrE"/>
    <property type="match status" value="2"/>
</dbReference>
<keyword evidence="5 7" id="KW-0472">Membrane</keyword>
<proteinExistence type="inferred from homology"/>
<reference evidence="10" key="1">
    <citation type="submission" date="2016-10" db="EMBL/GenBank/DDBJ databases">
        <authorList>
            <person name="Varghese N."/>
            <person name="Submissions S."/>
        </authorList>
    </citation>
    <scope>NUCLEOTIDE SEQUENCE [LARGE SCALE GENOMIC DNA]</scope>
    <source>
        <strain evidence="10">DSM 29303</strain>
    </source>
</reference>
<dbReference type="RefSeq" id="WP_052176269.1">
    <property type="nucleotide sequence ID" value="NZ_FNNA01000012.1"/>
</dbReference>
<dbReference type="OrthoDB" id="7165334at2"/>
<evidence type="ECO:0000256" key="3">
    <source>
        <dbReference type="ARBA" id="ARBA00022692"/>
    </source>
</evidence>
<evidence type="ECO:0000256" key="4">
    <source>
        <dbReference type="ARBA" id="ARBA00022989"/>
    </source>
</evidence>
<evidence type="ECO:0000259" key="8">
    <source>
        <dbReference type="Pfam" id="PF00892"/>
    </source>
</evidence>
<gene>
    <name evidence="9" type="ORF">SAMN05444276_11222</name>
</gene>
<dbReference type="EMBL" id="FNNA01000012">
    <property type="protein sequence ID" value="SDX62877.1"/>
    <property type="molecule type" value="Genomic_DNA"/>
</dbReference>
<feature type="transmembrane region" description="Helical" evidence="7">
    <location>
        <begin position="169"/>
        <end position="186"/>
    </location>
</feature>
<evidence type="ECO:0000256" key="1">
    <source>
        <dbReference type="ARBA" id="ARBA00004141"/>
    </source>
</evidence>
<feature type="transmembrane region" description="Helical" evidence="7">
    <location>
        <begin position="145"/>
        <end position="163"/>
    </location>
</feature>
<feature type="transmembrane region" description="Helical" evidence="7">
    <location>
        <begin position="97"/>
        <end position="117"/>
    </location>
</feature>
<name>A0A1H3D932_9RHOB</name>
<keyword evidence="4 7" id="KW-1133">Transmembrane helix</keyword>
<evidence type="ECO:0000256" key="2">
    <source>
        <dbReference type="ARBA" id="ARBA00009853"/>
    </source>
</evidence>
<dbReference type="Pfam" id="PF00892">
    <property type="entry name" value="EamA"/>
    <property type="match status" value="1"/>
</dbReference>
<dbReference type="InterPro" id="IPR000620">
    <property type="entry name" value="EamA_dom"/>
</dbReference>
<evidence type="ECO:0000256" key="7">
    <source>
        <dbReference type="SAM" id="Phobius"/>
    </source>
</evidence>
<sequence>MRTPLLSVNRRVKPRSEPPARTRDGDNLRGAALMVLSMAAFVCNDAAIKYVTQTLPLPQAVLIRGLAVCVILGVMAQRDGGIDWWPHRPRDRWLLGWRAVAEVGSTVLYLLALQHLALGDLSAIMQSLPLLVMLAAAVVFRERLGWRRLTAVGVGLIGVLMILRPGTSAFSVWSLVALGSVLLIVVREITTRGVSPAIRTSTIAFSAALSVTLFAPLLPSEAPWRWPTGLEWAGLAIATGFLTIGYQTAVAVMRVGEVGFVSPFRYTSLLFAILLGVVVFGDWPDGWTWAGSALVVAAGIYSIWREAQLRQGAG</sequence>
<dbReference type="AlphaFoldDB" id="A0A1H3D932"/>
<evidence type="ECO:0000313" key="9">
    <source>
        <dbReference type="EMBL" id="SDX62877.1"/>
    </source>
</evidence>
<organism evidence="9 10">
    <name type="scientific">Paracoccus sanguinis</name>
    <dbReference type="NCBI Taxonomy" id="1545044"/>
    <lineage>
        <taxon>Bacteria</taxon>
        <taxon>Pseudomonadati</taxon>
        <taxon>Pseudomonadota</taxon>
        <taxon>Alphaproteobacteria</taxon>
        <taxon>Rhodobacterales</taxon>
        <taxon>Paracoccaceae</taxon>
        <taxon>Paracoccus</taxon>
    </lineage>
</organism>
<keyword evidence="3 7" id="KW-0812">Transmembrane</keyword>
<protein>
    <submittedName>
        <fullName evidence="9">Permease of the drug/metabolite transporter (DMT) superfamily</fullName>
    </submittedName>
</protein>
<dbReference type="GO" id="GO:0016020">
    <property type="term" value="C:membrane"/>
    <property type="evidence" value="ECO:0007669"/>
    <property type="project" value="UniProtKB-SubCell"/>
</dbReference>
<feature type="compositionally biased region" description="Basic and acidic residues" evidence="6">
    <location>
        <begin position="14"/>
        <end position="25"/>
    </location>
</feature>
<comment type="subcellular location">
    <subcellularLocation>
        <location evidence="1">Membrane</location>
        <topology evidence="1">Multi-pass membrane protein</topology>
    </subcellularLocation>
</comment>
<dbReference type="Gene3D" id="1.10.3730.20">
    <property type="match status" value="1"/>
</dbReference>
<feature type="transmembrane region" description="Helical" evidence="7">
    <location>
        <begin position="264"/>
        <end position="281"/>
    </location>
</feature>
<feature type="transmembrane region" description="Helical" evidence="7">
    <location>
        <begin position="198"/>
        <end position="218"/>
    </location>
</feature>
<comment type="similarity">
    <text evidence="2">Belongs to the drug/metabolite transporter (DMT) superfamily. 10 TMS drug/metabolite exporter (DME) (TC 2.A.7.3) family.</text>
</comment>
<dbReference type="Proteomes" id="UP000182944">
    <property type="component" value="Unassembled WGS sequence"/>
</dbReference>